<protein>
    <submittedName>
        <fullName evidence="3">Lipoprotein</fullName>
    </submittedName>
</protein>
<proteinExistence type="predicted"/>
<dbReference type="OrthoDB" id="10018185at2759"/>
<dbReference type="WBParaSite" id="GPUH_0000181201-mRNA-1">
    <property type="protein sequence ID" value="GPUH_0000181201-mRNA-1"/>
    <property type="gene ID" value="GPUH_0000181201"/>
</dbReference>
<reference evidence="3" key="1">
    <citation type="submission" date="2016-06" db="UniProtKB">
        <authorList>
            <consortium name="WormBaseParasite"/>
        </authorList>
    </citation>
    <scope>IDENTIFICATION</scope>
</reference>
<accession>A0A183CZB7</accession>
<evidence type="ECO:0000313" key="2">
    <source>
        <dbReference type="Proteomes" id="UP000271098"/>
    </source>
</evidence>
<reference evidence="1 2" key="2">
    <citation type="submission" date="2018-11" db="EMBL/GenBank/DDBJ databases">
        <authorList>
            <consortium name="Pathogen Informatics"/>
        </authorList>
    </citation>
    <scope>NUCLEOTIDE SEQUENCE [LARGE SCALE GENOMIC DNA]</scope>
</reference>
<gene>
    <name evidence="1" type="ORF">GPUH_LOCUS1808</name>
</gene>
<evidence type="ECO:0000313" key="1">
    <source>
        <dbReference type="EMBL" id="VDK30972.1"/>
    </source>
</evidence>
<name>A0A183CZB7_9BILA</name>
<organism evidence="3">
    <name type="scientific">Gongylonema pulchrum</name>
    <dbReference type="NCBI Taxonomy" id="637853"/>
    <lineage>
        <taxon>Eukaryota</taxon>
        <taxon>Metazoa</taxon>
        <taxon>Ecdysozoa</taxon>
        <taxon>Nematoda</taxon>
        <taxon>Chromadorea</taxon>
        <taxon>Rhabditida</taxon>
        <taxon>Spirurina</taxon>
        <taxon>Spiruromorpha</taxon>
        <taxon>Spiruroidea</taxon>
        <taxon>Gongylonematidae</taxon>
        <taxon>Gongylonema</taxon>
    </lineage>
</organism>
<dbReference type="EMBL" id="UYRT01002374">
    <property type="protein sequence ID" value="VDK30972.1"/>
    <property type="molecule type" value="Genomic_DNA"/>
</dbReference>
<dbReference type="Proteomes" id="UP000271098">
    <property type="component" value="Unassembled WGS sequence"/>
</dbReference>
<sequence>MDMDSGKASSLIKGIENAHCLTISDDGTVYVGQLGPNQIVELSLLDQK</sequence>
<keyword evidence="2" id="KW-1185">Reference proteome</keyword>
<evidence type="ECO:0000313" key="3">
    <source>
        <dbReference type="WBParaSite" id="GPUH_0000181201-mRNA-1"/>
    </source>
</evidence>
<dbReference type="AlphaFoldDB" id="A0A183CZB7"/>